<feature type="non-terminal residue" evidence="3">
    <location>
        <position position="1"/>
    </location>
</feature>
<protein>
    <submittedName>
        <fullName evidence="3">Tyrosine-type recombinase/integrase</fullName>
    </submittedName>
</protein>
<comment type="caution">
    <text evidence="3">The sequence shown here is derived from an EMBL/GenBank/DDBJ whole genome shotgun (WGS) entry which is preliminary data.</text>
</comment>
<dbReference type="InterPro" id="IPR002104">
    <property type="entry name" value="Integrase_catalytic"/>
</dbReference>
<reference evidence="3" key="1">
    <citation type="submission" date="2022-08" db="EMBL/GenBank/DDBJ databases">
        <authorList>
            <person name="Deng Y."/>
            <person name="Han X.-F."/>
            <person name="Zhang Y.-Q."/>
        </authorList>
    </citation>
    <scope>NUCLEOTIDE SEQUENCE</scope>
    <source>
        <strain evidence="3">CPCC 203386</strain>
    </source>
</reference>
<evidence type="ECO:0000313" key="3">
    <source>
        <dbReference type="EMBL" id="MCS5737342.1"/>
    </source>
</evidence>
<accession>A0ABT2HBP6</accession>
<dbReference type="RefSeq" id="WP_259543707.1">
    <property type="nucleotide sequence ID" value="NZ_JANLCJ010000617.1"/>
</dbReference>
<dbReference type="PROSITE" id="PS51898">
    <property type="entry name" value="TYR_RECOMBINASE"/>
    <property type="match status" value="1"/>
</dbReference>
<keyword evidence="4" id="KW-1185">Reference proteome</keyword>
<dbReference type="Gene3D" id="1.10.443.10">
    <property type="entry name" value="Intergrase catalytic core"/>
    <property type="match status" value="1"/>
</dbReference>
<evidence type="ECO:0000313" key="4">
    <source>
        <dbReference type="Proteomes" id="UP001165586"/>
    </source>
</evidence>
<sequence length="97" mass="10900">LSTVAVTLLKELCDGRDKDSRLINLSSYGLTQAFRRSARLTGVYGVCFHSLRHTCITRYAEKGLSTLQLQQISGHRSIVMLERYTHLKAESIVGLMD</sequence>
<keyword evidence="1" id="KW-0233">DNA recombination</keyword>
<name>A0ABT2HBP6_9MICO</name>
<gene>
    <name evidence="3" type="ORF">N1032_26785</name>
</gene>
<evidence type="ECO:0000256" key="1">
    <source>
        <dbReference type="ARBA" id="ARBA00023172"/>
    </source>
</evidence>
<dbReference type="InterPro" id="IPR011010">
    <property type="entry name" value="DNA_brk_join_enz"/>
</dbReference>
<dbReference type="InterPro" id="IPR013762">
    <property type="entry name" value="Integrase-like_cat_sf"/>
</dbReference>
<evidence type="ECO:0000259" key="2">
    <source>
        <dbReference type="PROSITE" id="PS51898"/>
    </source>
</evidence>
<dbReference type="Proteomes" id="UP001165586">
    <property type="component" value="Unassembled WGS sequence"/>
</dbReference>
<dbReference type="EMBL" id="JANLCJ010000617">
    <property type="protein sequence ID" value="MCS5737342.1"/>
    <property type="molecule type" value="Genomic_DNA"/>
</dbReference>
<dbReference type="SUPFAM" id="SSF56349">
    <property type="entry name" value="DNA breaking-rejoining enzymes"/>
    <property type="match status" value="1"/>
</dbReference>
<dbReference type="Pfam" id="PF00589">
    <property type="entry name" value="Phage_integrase"/>
    <property type="match status" value="1"/>
</dbReference>
<proteinExistence type="predicted"/>
<feature type="domain" description="Tyr recombinase" evidence="2">
    <location>
        <begin position="1"/>
        <end position="97"/>
    </location>
</feature>
<organism evidence="3 4">
    <name type="scientific">Herbiconiux daphne</name>
    <dbReference type="NCBI Taxonomy" id="2970914"/>
    <lineage>
        <taxon>Bacteria</taxon>
        <taxon>Bacillati</taxon>
        <taxon>Actinomycetota</taxon>
        <taxon>Actinomycetes</taxon>
        <taxon>Micrococcales</taxon>
        <taxon>Microbacteriaceae</taxon>
        <taxon>Herbiconiux</taxon>
    </lineage>
</organism>